<evidence type="ECO:0000256" key="1">
    <source>
        <dbReference type="SAM" id="MobiDB-lite"/>
    </source>
</evidence>
<feature type="compositionally biased region" description="Basic and acidic residues" evidence="1">
    <location>
        <begin position="110"/>
        <end position="120"/>
    </location>
</feature>
<dbReference type="GO" id="GO:0016567">
    <property type="term" value="P:protein ubiquitination"/>
    <property type="evidence" value="ECO:0007669"/>
    <property type="project" value="TreeGrafter"/>
</dbReference>
<dbReference type="GO" id="GO:0061630">
    <property type="term" value="F:ubiquitin protein ligase activity"/>
    <property type="evidence" value="ECO:0007669"/>
    <property type="project" value="TreeGrafter"/>
</dbReference>
<name>A0AAW2HCQ1_9NEOP</name>
<sequence>MENGFNSQSLSHPALVLAGLPEALRMQLGPFNPQIQDAKGLNIHSLNASAFRLRYASNYPGFPAHLIHHFQPQLFPTAVDHRVHFTAGAFRPFNISSSPNKLFSAFAPPHKADSHSHDSAQELSPGNYASKLYGSENDEEPGFRTQTDREIDLQSSDQNSKPELPRSTTSSTPSPKSTSVKEEKIDVPVNKSFETGLNMESDNSSISSSKLQFDPTCCPICGIIVLLGETESHFFKELERLSQITSINRERKYIFDKSHHVHPCFPPFGNSYLEENGHGSETGMPRGRWETYQRIKSNRLSRLRIKSRRRKSGDPLCPVCNEKMQGNVEDINLHVEHCLKKHSDEAEEEEEENIDVEGDSDVYGEYEWPGRHLIRATTFLVGGFAAGLLTTSSSANHRHYEKEEESSAVDGEDSSTLTPIQLSDPDVNMTEEENSRERDSRNGDRDNVTVVNSDPMYSMSKCTGIKTITNGK</sequence>
<dbReference type="PANTHER" id="PTHR13459">
    <property type="entry name" value="E3 UBIQUITIN-PROTEIN LIGASE RNF220 ISOFORM X1"/>
    <property type="match status" value="1"/>
</dbReference>
<protein>
    <recommendedName>
        <fullName evidence="2">E3 ubiquitin-protein ligase RNF220 middle domain-containing protein</fullName>
    </recommendedName>
</protein>
<organism evidence="3">
    <name type="scientific">Menopon gallinae</name>
    <name type="common">poultry shaft louse</name>
    <dbReference type="NCBI Taxonomy" id="328185"/>
    <lineage>
        <taxon>Eukaryota</taxon>
        <taxon>Metazoa</taxon>
        <taxon>Ecdysozoa</taxon>
        <taxon>Arthropoda</taxon>
        <taxon>Hexapoda</taxon>
        <taxon>Insecta</taxon>
        <taxon>Pterygota</taxon>
        <taxon>Neoptera</taxon>
        <taxon>Paraneoptera</taxon>
        <taxon>Psocodea</taxon>
        <taxon>Troctomorpha</taxon>
        <taxon>Phthiraptera</taxon>
        <taxon>Amblycera</taxon>
        <taxon>Menoponidae</taxon>
        <taxon>Menopon</taxon>
    </lineage>
</organism>
<dbReference type="Pfam" id="PF15926">
    <property type="entry name" value="RNF220"/>
    <property type="match status" value="1"/>
</dbReference>
<evidence type="ECO:0000313" key="3">
    <source>
        <dbReference type="EMBL" id="KAL0267689.1"/>
    </source>
</evidence>
<evidence type="ECO:0000259" key="2">
    <source>
        <dbReference type="Pfam" id="PF15926"/>
    </source>
</evidence>
<feature type="region of interest" description="Disordered" evidence="1">
    <location>
        <begin position="395"/>
        <end position="455"/>
    </location>
</feature>
<feature type="compositionally biased region" description="Basic and acidic residues" evidence="1">
    <location>
        <begin position="433"/>
        <end position="447"/>
    </location>
</feature>
<feature type="domain" description="E3 ubiquitin-protein ligase RNF220 middle" evidence="2">
    <location>
        <begin position="213"/>
        <end position="452"/>
    </location>
</feature>
<proteinExistence type="predicted"/>
<dbReference type="InterPro" id="IPR031824">
    <property type="entry name" value="RNF220_mid"/>
</dbReference>
<feature type="compositionally biased region" description="Low complexity" evidence="1">
    <location>
        <begin position="167"/>
        <end position="178"/>
    </location>
</feature>
<dbReference type="AlphaFoldDB" id="A0AAW2HCQ1"/>
<feature type="region of interest" description="Disordered" evidence="1">
    <location>
        <begin position="106"/>
        <end position="187"/>
    </location>
</feature>
<dbReference type="PANTHER" id="PTHR13459:SF1">
    <property type="entry name" value="E3 UBIQUITIN-PROTEIN LIGASE RNF220 ISOFORM X1"/>
    <property type="match status" value="1"/>
</dbReference>
<dbReference type="EMBL" id="JARGDH010000005">
    <property type="protein sequence ID" value="KAL0267689.1"/>
    <property type="molecule type" value="Genomic_DNA"/>
</dbReference>
<feature type="compositionally biased region" description="Acidic residues" evidence="1">
    <location>
        <begin position="403"/>
        <end position="413"/>
    </location>
</feature>
<reference evidence="3" key="1">
    <citation type="journal article" date="2024" name="Gigascience">
        <title>Chromosome-level genome of the poultry shaft louse Menopon gallinae provides insight into the host-switching and adaptive evolution of parasitic lice.</title>
        <authorList>
            <person name="Xu Y."/>
            <person name="Ma L."/>
            <person name="Liu S."/>
            <person name="Liang Y."/>
            <person name="Liu Q."/>
            <person name="He Z."/>
            <person name="Tian L."/>
            <person name="Duan Y."/>
            <person name="Cai W."/>
            <person name="Li H."/>
            <person name="Song F."/>
        </authorList>
    </citation>
    <scope>NUCLEOTIDE SEQUENCE</scope>
    <source>
        <strain evidence="3">Cailab_2023a</strain>
    </source>
</reference>
<gene>
    <name evidence="3" type="ORF">PYX00_009884</name>
</gene>
<dbReference type="InterPro" id="IPR052443">
    <property type="entry name" value="E3_ubiq-ligase_RNF220-like"/>
</dbReference>
<comment type="caution">
    <text evidence="3">The sequence shown here is derived from an EMBL/GenBank/DDBJ whole genome shotgun (WGS) entry which is preliminary data.</text>
</comment>
<accession>A0AAW2HCQ1</accession>